<keyword evidence="2" id="KW-1185">Reference proteome</keyword>
<dbReference type="EMBL" id="CP022433">
    <property type="protein sequence ID" value="ASN27296.1"/>
    <property type="molecule type" value="Genomic_DNA"/>
</dbReference>
<dbReference type="STRING" id="1355015.LK06_027165"/>
<dbReference type="RefSeq" id="WP_043434776.1">
    <property type="nucleotide sequence ID" value="NZ_CP021080.1"/>
</dbReference>
<dbReference type="OrthoDB" id="292843at2"/>
<reference evidence="1 2" key="1">
    <citation type="submission" date="2017-07" db="EMBL/GenBank/DDBJ databases">
        <title>Genome sequence of Streptomyces pluripotens MUSC 137T.</title>
        <authorList>
            <person name="Ser H.-L."/>
            <person name="Lee L.-H."/>
        </authorList>
    </citation>
    <scope>NUCLEOTIDE SEQUENCE [LARGE SCALE GENOMIC DNA]</scope>
    <source>
        <strain evidence="1 2">MUSC 137</strain>
    </source>
</reference>
<organism evidence="1 2">
    <name type="scientific">Streptomyces pluripotens</name>
    <dbReference type="NCBI Taxonomy" id="1355015"/>
    <lineage>
        <taxon>Bacteria</taxon>
        <taxon>Bacillati</taxon>
        <taxon>Actinomycetota</taxon>
        <taxon>Actinomycetes</taxon>
        <taxon>Kitasatosporales</taxon>
        <taxon>Streptomycetaceae</taxon>
        <taxon>Streptomyces</taxon>
    </lineage>
</organism>
<gene>
    <name evidence="1" type="ORF">LK07_28335</name>
</gene>
<dbReference type="AlphaFoldDB" id="A0A221P5B8"/>
<evidence type="ECO:0000313" key="1">
    <source>
        <dbReference type="EMBL" id="ASN27296.1"/>
    </source>
</evidence>
<dbReference type="KEGG" id="splu:LK06_027165"/>
<sequence length="144" mass="15765">MRSPEDLGAVDWASLTHAYGGAADVPQPVRALYSDDPEAVDEALYELFGNVLHQGSVYPATVEAVPFPTHAVVHARYKRDWLLMLLAEMAGGEAPDCGRCCLARPRRKQRDPPGARTQVPHREDGFGRVIIFPHDIPDLHGAAT</sequence>
<evidence type="ECO:0000313" key="2">
    <source>
        <dbReference type="Proteomes" id="UP000031501"/>
    </source>
</evidence>
<protein>
    <submittedName>
        <fullName evidence="1">Uncharacterized protein</fullName>
    </submittedName>
</protein>
<accession>A0A221P5B8</accession>
<dbReference type="Proteomes" id="UP000031501">
    <property type="component" value="Chromosome"/>
</dbReference>
<proteinExistence type="predicted"/>
<name>A0A221P5B8_9ACTN</name>